<dbReference type="InterPro" id="IPR013320">
    <property type="entry name" value="ConA-like_dom_sf"/>
</dbReference>
<keyword evidence="10" id="KW-1185">Reference proteome</keyword>
<dbReference type="InterPro" id="IPR011040">
    <property type="entry name" value="Sialidase"/>
</dbReference>
<dbReference type="Pfam" id="PF13385">
    <property type="entry name" value="Laminin_G_3"/>
    <property type="match status" value="1"/>
</dbReference>
<dbReference type="EC" id="3.2.1.18" evidence="3"/>
<evidence type="ECO:0000256" key="2">
    <source>
        <dbReference type="ARBA" id="ARBA00009348"/>
    </source>
</evidence>
<dbReference type="SMART" id="SM00282">
    <property type="entry name" value="LamG"/>
    <property type="match status" value="1"/>
</dbReference>
<dbReference type="GO" id="GO:0004308">
    <property type="term" value="F:exo-alpha-sialidase activity"/>
    <property type="evidence" value="ECO:0007669"/>
    <property type="project" value="UniProtKB-EC"/>
</dbReference>
<dbReference type="GO" id="GO:0016020">
    <property type="term" value="C:membrane"/>
    <property type="evidence" value="ECO:0007669"/>
    <property type="project" value="TreeGrafter"/>
</dbReference>
<dbReference type="Gene3D" id="2.60.120.200">
    <property type="match status" value="1"/>
</dbReference>
<dbReference type="SMART" id="SM00560">
    <property type="entry name" value="LamGL"/>
    <property type="match status" value="1"/>
</dbReference>
<evidence type="ECO:0000256" key="3">
    <source>
        <dbReference type="ARBA" id="ARBA00012733"/>
    </source>
</evidence>
<evidence type="ECO:0000256" key="5">
    <source>
        <dbReference type="ARBA" id="ARBA00023157"/>
    </source>
</evidence>
<evidence type="ECO:0000256" key="6">
    <source>
        <dbReference type="SAM" id="SignalP"/>
    </source>
</evidence>
<protein>
    <recommendedName>
        <fullName evidence="3">exo-alpha-sialidase</fullName>
        <ecNumber evidence="3">3.2.1.18</ecNumber>
    </recommendedName>
</protein>
<name>A0A4R4Q501_9ACTN</name>
<accession>A0A4R4Q501</accession>
<dbReference type="PANTHER" id="PTHR10628:SF30">
    <property type="entry name" value="EXO-ALPHA-SIALIDASE"/>
    <property type="match status" value="1"/>
</dbReference>
<dbReference type="InterPro" id="IPR001791">
    <property type="entry name" value="Laminin_G"/>
</dbReference>
<evidence type="ECO:0000313" key="9">
    <source>
        <dbReference type="EMBL" id="TDC29962.1"/>
    </source>
</evidence>
<dbReference type="CDD" id="cd00110">
    <property type="entry name" value="LamG"/>
    <property type="match status" value="1"/>
</dbReference>
<sequence length="618" mass="66216">MYRRVLMAVILIASVGLAPVATRQAEAAISGTTVFEGGVGGYACYRVPAIVRTTKGTLLAFAEGRQGNCLDNGDHNLVLRRSTDNGRTWVPAVTQAPIRVASGIPGGDKHAPTTWGNPVPIVDQESERIVLLSRYSPEISDGDPTTPGPPRLPYLQISIDDGLEWSTPRNLSSEVGQGMPGPGHGIQLADGPAATRGRLVAPMWFGGFHRTALVYSDDGGLTWARGAESPAGADRMAGEPNAVERANGQIYVLARDNKADYPGTSEPYDGRDKVYAVSSDGGLTFDAEFKKLPNLESPVVQSAVLRLRSTAHGDKYNRILLSSPSVNARERMMIRSSFDEGVNYQDTSGGTLIYSGPSGYSDLVEANSGQIGMLYERGVSKYYESIRYASFTEADLGLPDSYTGGVATPDLSGHGNTSRIRGGATTVAGRFGQAVRLDGTDDYVQVPFAESMAVNAGDFTLAAWVKYSATTGNHPIFWAYNVGENFSQVWLRAEPEGNRVRGFISHQNKTAVVQTSNAYNDGQWHHVVLKRAEGVLSLSVDGVTNPNVAAAPAGSVSPGRPFHVHIGRRLDGGQHFAGALDEVRLYTRALSDTELKSIRIDNAANIPDAILRLPLEPQ</sequence>
<comment type="caution">
    <text evidence="9">The sequence shown here is derived from an EMBL/GenBank/DDBJ whole genome shotgun (WGS) entry which is preliminary data.</text>
</comment>
<dbReference type="InterPro" id="IPR036278">
    <property type="entry name" value="Sialidase_sf"/>
</dbReference>
<comment type="catalytic activity">
    <reaction evidence="1">
        <text>Hydrolysis of alpha-(2-&gt;3)-, alpha-(2-&gt;6)-, alpha-(2-&gt;8)- glycosidic linkages of terminal sialic acid residues in oligosaccharides, glycoproteins, glycolipids, colominic acid and synthetic substrates.</text>
        <dbReference type="EC" id="3.2.1.18"/>
    </reaction>
</comment>
<keyword evidence="4 6" id="KW-0732">Signal</keyword>
<dbReference type="PANTHER" id="PTHR10628">
    <property type="entry name" value="SIALIDASE"/>
    <property type="match status" value="1"/>
</dbReference>
<dbReference type="GO" id="GO:0006689">
    <property type="term" value="P:ganglioside catabolic process"/>
    <property type="evidence" value="ECO:0007669"/>
    <property type="project" value="TreeGrafter"/>
</dbReference>
<evidence type="ECO:0000256" key="1">
    <source>
        <dbReference type="ARBA" id="ARBA00000427"/>
    </source>
</evidence>
<proteinExistence type="inferred from homology"/>
<evidence type="ECO:0000259" key="8">
    <source>
        <dbReference type="SMART" id="SM00560"/>
    </source>
</evidence>
<dbReference type="SUPFAM" id="SSF50939">
    <property type="entry name" value="Sialidases"/>
    <property type="match status" value="1"/>
</dbReference>
<feature type="chain" id="PRO_5039165131" description="exo-alpha-sialidase" evidence="6">
    <location>
        <begin position="19"/>
        <end position="618"/>
    </location>
</feature>
<dbReference type="Pfam" id="PF13088">
    <property type="entry name" value="BNR_2"/>
    <property type="match status" value="1"/>
</dbReference>
<reference evidence="9 10" key="1">
    <citation type="submission" date="2019-03" db="EMBL/GenBank/DDBJ databases">
        <title>Draft genome sequences of novel Actinobacteria.</title>
        <authorList>
            <person name="Sahin N."/>
            <person name="Ay H."/>
            <person name="Saygin H."/>
        </authorList>
    </citation>
    <scope>NUCLEOTIDE SEQUENCE [LARGE SCALE GENOMIC DNA]</scope>
    <source>
        <strain evidence="9 10">JCM 30547</strain>
    </source>
</reference>
<dbReference type="GO" id="GO:0005737">
    <property type="term" value="C:cytoplasm"/>
    <property type="evidence" value="ECO:0007669"/>
    <property type="project" value="TreeGrafter"/>
</dbReference>
<dbReference type="RefSeq" id="WP_132406841.1">
    <property type="nucleotide sequence ID" value="NZ_SMKA01000052.1"/>
</dbReference>
<feature type="domain" description="Laminin G" evidence="7">
    <location>
        <begin position="457"/>
        <end position="588"/>
    </location>
</feature>
<dbReference type="Proteomes" id="UP000295075">
    <property type="component" value="Unassembled WGS sequence"/>
</dbReference>
<dbReference type="Gene3D" id="2.120.10.10">
    <property type="match status" value="1"/>
</dbReference>
<comment type="similarity">
    <text evidence="2">Belongs to the glycosyl hydrolase 33 family.</text>
</comment>
<dbReference type="InterPro" id="IPR006558">
    <property type="entry name" value="LamG-like"/>
</dbReference>
<evidence type="ECO:0000256" key="4">
    <source>
        <dbReference type="ARBA" id="ARBA00022729"/>
    </source>
</evidence>
<feature type="signal peptide" evidence="6">
    <location>
        <begin position="1"/>
        <end position="18"/>
    </location>
</feature>
<organism evidence="9 10">
    <name type="scientific">Kribbella albertanoniae</name>
    <dbReference type="NCBI Taxonomy" id="1266829"/>
    <lineage>
        <taxon>Bacteria</taxon>
        <taxon>Bacillati</taxon>
        <taxon>Actinomycetota</taxon>
        <taxon>Actinomycetes</taxon>
        <taxon>Propionibacteriales</taxon>
        <taxon>Kribbellaceae</taxon>
        <taxon>Kribbella</taxon>
    </lineage>
</organism>
<dbReference type="InterPro" id="IPR026856">
    <property type="entry name" value="Sialidase_fam"/>
</dbReference>
<dbReference type="EMBL" id="SMKA01000052">
    <property type="protein sequence ID" value="TDC29962.1"/>
    <property type="molecule type" value="Genomic_DNA"/>
</dbReference>
<dbReference type="SUPFAM" id="SSF49899">
    <property type="entry name" value="Concanavalin A-like lectins/glucanases"/>
    <property type="match status" value="1"/>
</dbReference>
<feature type="domain" description="LamG-like jellyroll fold" evidence="8">
    <location>
        <begin position="457"/>
        <end position="593"/>
    </location>
</feature>
<keyword evidence="5" id="KW-1015">Disulfide bond</keyword>
<gene>
    <name evidence="9" type="ORF">E1261_14585</name>
</gene>
<evidence type="ECO:0000259" key="7">
    <source>
        <dbReference type="SMART" id="SM00282"/>
    </source>
</evidence>
<dbReference type="GO" id="GO:0009313">
    <property type="term" value="P:oligosaccharide catabolic process"/>
    <property type="evidence" value="ECO:0007669"/>
    <property type="project" value="TreeGrafter"/>
</dbReference>
<dbReference type="AlphaFoldDB" id="A0A4R4Q501"/>
<dbReference type="CDD" id="cd15482">
    <property type="entry name" value="Sialidase_non-viral"/>
    <property type="match status" value="1"/>
</dbReference>
<dbReference type="OrthoDB" id="7294637at2"/>
<evidence type="ECO:0000313" key="10">
    <source>
        <dbReference type="Proteomes" id="UP000295075"/>
    </source>
</evidence>